<gene>
    <name evidence="1" type="ORF">RSOLAG22IIIB_13467</name>
</gene>
<dbReference type="Proteomes" id="UP000044841">
    <property type="component" value="Unassembled WGS sequence"/>
</dbReference>
<accession>A0A0K6FMX5</accession>
<dbReference type="AlphaFoldDB" id="A0A0K6FMX5"/>
<dbReference type="EMBL" id="CYGV01000154">
    <property type="protein sequence ID" value="CUA67591.1"/>
    <property type="molecule type" value="Genomic_DNA"/>
</dbReference>
<sequence>MPSSSYLSYRGAHSRFVESLYDPSYAQEWRADDGGELCTSIATSMMQAGYGWLEGQVDRMIKPIRAARTFVLNMTSPGDLVGSLVKEMDTFSAARTRGRAPDAGTNFIGSGLPRGSNMEEAINLLNKGANLCKCYIIGPLIWEEITGAIQYIDNSTIGHRGSILSVNSRRR</sequence>
<organism evidence="1 2">
    <name type="scientific">Rhizoctonia solani</name>
    <dbReference type="NCBI Taxonomy" id="456999"/>
    <lineage>
        <taxon>Eukaryota</taxon>
        <taxon>Fungi</taxon>
        <taxon>Dikarya</taxon>
        <taxon>Basidiomycota</taxon>
        <taxon>Agaricomycotina</taxon>
        <taxon>Agaricomycetes</taxon>
        <taxon>Cantharellales</taxon>
        <taxon>Ceratobasidiaceae</taxon>
        <taxon>Rhizoctonia</taxon>
    </lineage>
</organism>
<evidence type="ECO:0000313" key="1">
    <source>
        <dbReference type="EMBL" id="CUA67591.1"/>
    </source>
</evidence>
<name>A0A0K6FMX5_9AGAM</name>
<reference evidence="1 2" key="1">
    <citation type="submission" date="2015-07" db="EMBL/GenBank/DDBJ databases">
        <authorList>
            <person name="Noorani M."/>
        </authorList>
    </citation>
    <scope>NUCLEOTIDE SEQUENCE [LARGE SCALE GENOMIC DNA]</scope>
    <source>
        <strain evidence="1">BBA 69670</strain>
    </source>
</reference>
<keyword evidence="2" id="KW-1185">Reference proteome</keyword>
<protein>
    <submittedName>
        <fullName evidence="1">Uncharacterized protein</fullName>
    </submittedName>
</protein>
<proteinExistence type="predicted"/>
<evidence type="ECO:0000313" key="2">
    <source>
        <dbReference type="Proteomes" id="UP000044841"/>
    </source>
</evidence>